<feature type="region of interest" description="Disordered" evidence="1">
    <location>
        <begin position="1"/>
        <end position="24"/>
    </location>
</feature>
<gene>
    <name evidence="2" type="primary">Nfu_g_1_022505</name>
</gene>
<accession>A0A1A8DE99</accession>
<organism evidence="2">
    <name type="scientific">Nothobranchius kadleci</name>
    <name type="common">African annual killifish</name>
    <dbReference type="NCBI Taxonomy" id="1051664"/>
    <lineage>
        <taxon>Eukaryota</taxon>
        <taxon>Metazoa</taxon>
        <taxon>Chordata</taxon>
        <taxon>Craniata</taxon>
        <taxon>Vertebrata</taxon>
        <taxon>Euteleostomi</taxon>
        <taxon>Actinopterygii</taxon>
        <taxon>Neopterygii</taxon>
        <taxon>Teleostei</taxon>
        <taxon>Neoteleostei</taxon>
        <taxon>Acanthomorphata</taxon>
        <taxon>Ovalentaria</taxon>
        <taxon>Atherinomorphae</taxon>
        <taxon>Cyprinodontiformes</taxon>
        <taxon>Nothobranchiidae</taxon>
        <taxon>Nothobranchius</taxon>
    </lineage>
</organism>
<evidence type="ECO:0000256" key="1">
    <source>
        <dbReference type="SAM" id="MobiDB-lite"/>
    </source>
</evidence>
<feature type="non-terminal residue" evidence="2">
    <location>
        <position position="1"/>
    </location>
</feature>
<dbReference type="EMBL" id="HADZ01014680">
    <property type="protein sequence ID" value="SBP78621.1"/>
    <property type="molecule type" value="Transcribed_RNA"/>
</dbReference>
<feature type="non-terminal residue" evidence="2">
    <location>
        <position position="133"/>
    </location>
</feature>
<dbReference type="AlphaFoldDB" id="A0A1A8DE99"/>
<evidence type="ECO:0000313" key="2">
    <source>
        <dbReference type="EMBL" id="SBQ31616.1"/>
    </source>
</evidence>
<dbReference type="EMBL" id="HAEA01003136">
    <property type="protein sequence ID" value="SBQ31616.1"/>
    <property type="molecule type" value="Transcribed_RNA"/>
</dbReference>
<feature type="compositionally biased region" description="Polar residues" evidence="1">
    <location>
        <begin position="8"/>
        <end position="24"/>
    </location>
</feature>
<reference evidence="2" key="1">
    <citation type="submission" date="2016-05" db="EMBL/GenBank/DDBJ databases">
        <authorList>
            <person name="Lavstsen T."/>
            <person name="Jespersen J.S."/>
        </authorList>
    </citation>
    <scope>NUCLEOTIDE SEQUENCE</scope>
    <source>
        <tissue evidence="2">Brain</tissue>
    </source>
</reference>
<name>A0A1A8DE99_NOTKA</name>
<protein>
    <submittedName>
        <fullName evidence="2">Uncharacterized protein</fullName>
    </submittedName>
</protein>
<sequence>LGNPPSPTHTTWMGSDQHTHTRVSSPPTTIPIKQLLVCSSQCQQKVFQPWNYGLHVSLLPCRLLGVYHIYPVRPKTRRMNIKHLQPSHISSSSWACWKLIGGSSTSCFGCCRSWCTQRPIRTSRKRQKGSLSK</sequence>
<reference evidence="2" key="2">
    <citation type="submission" date="2016-06" db="EMBL/GenBank/DDBJ databases">
        <title>The genome of a short-lived fish provides insights into sex chromosome evolution and the genetic control of aging.</title>
        <authorList>
            <person name="Reichwald K."/>
            <person name="Felder M."/>
            <person name="Petzold A."/>
            <person name="Koch P."/>
            <person name="Groth M."/>
            <person name="Platzer M."/>
        </authorList>
    </citation>
    <scope>NUCLEOTIDE SEQUENCE</scope>
    <source>
        <tissue evidence="2">Brain</tissue>
    </source>
</reference>
<proteinExistence type="predicted"/>